<organism evidence="2 3">
    <name type="scientific">Brevundimonas vesicularis</name>
    <name type="common">Pseudomonas vesicularis</name>
    <dbReference type="NCBI Taxonomy" id="41276"/>
    <lineage>
        <taxon>Bacteria</taxon>
        <taxon>Pseudomonadati</taxon>
        <taxon>Pseudomonadota</taxon>
        <taxon>Alphaproteobacteria</taxon>
        <taxon>Caulobacterales</taxon>
        <taxon>Caulobacteraceae</taxon>
        <taxon>Brevundimonas</taxon>
    </lineage>
</organism>
<evidence type="ECO:0000313" key="3">
    <source>
        <dbReference type="Proteomes" id="UP000251186"/>
    </source>
</evidence>
<gene>
    <name evidence="2" type="ORF">NCTC11166_03310</name>
</gene>
<name>A0A2X1BGN2_BREVE</name>
<feature type="coiled-coil region" evidence="1">
    <location>
        <begin position="90"/>
        <end position="138"/>
    </location>
</feature>
<sequence length="168" mass="18434">MSNFRFQDYVTSGAFTLSLARSQVMAMHRIASGADHYACAATAALERKGLIVPIAAPDDYAPDRQEYRATGAGLMVAALLTEAGLTQDQRDATAAEVTRLQQEIEDRRAEAHTARTAARSALARLDRAETDLANERAKQRRGKLIIPILRRDPLPNASRAELDAMVRE</sequence>
<keyword evidence="1" id="KW-0175">Coiled coil</keyword>
<reference evidence="2 3" key="1">
    <citation type="submission" date="2018-06" db="EMBL/GenBank/DDBJ databases">
        <authorList>
            <consortium name="Pathogen Informatics"/>
            <person name="Doyle S."/>
        </authorList>
    </citation>
    <scope>NUCLEOTIDE SEQUENCE [LARGE SCALE GENOMIC DNA]</scope>
    <source>
        <strain evidence="2 3">NCTC11166</strain>
    </source>
</reference>
<proteinExistence type="predicted"/>
<evidence type="ECO:0000256" key="1">
    <source>
        <dbReference type="SAM" id="Coils"/>
    </source>
</evidence>
<evidence type="ECO:0000313" key="2">
    <source>
        <dbReference type="EMBL" id="SPU55907.1"/>
    </source>
</evidence>
<dbReference type="Proteomes" id="UP000251186">
    <property type="component" value="Unassembled WGS sequence"/>
</dbReference>
<dbReference type="AlphaFoldDB" id="A0A2X1BGN2"/>
<dbReference type="EMBL" id="UAQP01000014">
    <property type="protein sequence ID" value="SPU55907.1"/>
    <property type="molecule type" value="Genomic_DNA"/>
</dbReference>
<accession>A0A2X1BGN2</accession>
<dbReference type="RefSeq" id="WP_112863737.1">
    <property type="nucleotide sequence ID" value="NZ_UAQP01000014.1"/>
</dbReference>
<protein>
    <submittedName>
        <fullName evidence="2">Uncharacterized protein</fullName>
    </submittedName>
</protein>